<proteinExistence type="predicted"/>
<feature type="compositionally biased region" description="Polar residues" evidence="1">
    <location>
        <begin position="8"/>
        <end position="21"/>
    </location>
</feature>
<evidence type="ECO:0000256" key="1">
    <source>
        <dbReference type="SAM" id="MobiDB-lite"/>
    </source>
</evidence>
<dbReference type="Proteomes" id="UP000054564">
    <property type="component" value="Unassembled WGS sequence"/>
</dbReference>
<feature type="region of interest" description="Disordered" evidence="1">
    <location>
        <begin position="1"/>
        <end position="26"/>
    </location>
</feature>
<protein>
    <submittedName>
        <fullName evidence="2">Uncharacterized protein</fullName>
    </submittedName>
</protein>
<gene>
    <name evidence="2" type="ORF">PSTG_11934</name>
</gene>
<sequence>MGAHQATAPPTGSSQPRTTVTIPGESPESQVYLAKSVKSGHGFDLNLANLAGKEGDYSSPYNVKARQELREEIGGFDIALRAKQQEKFQTSHNGFNVADTNLRKSRIYPRSRTGGSMHPADETSTGLTGRLKTHNPMKSISGNRAMLQSIGRPLQEFNTIKLVGISDDHLSS</sequence>
<reference evidence="3" key="1">
    <citation type="submission" date="2014-03" db="EMBL/GenBank/DDBJ databases">
        <title>The Genome Sequence of Puccinia striiformis f. sp. tritici PST-78.</title>
        <authorList>
            <consortium name="The Broad Institute Genome Sequencing Platform"/>
            <person name="Cuomo C."/>
            <person name="Hulbert S."/>
            <person name="Chen X."/>
            <person name="Walker B."/>
            <person name="Young S.K."/>
            <person name="Zeng Q."/>
            <person name="Gargeya S."/>
            <person name="Fitzgerald M."/>
            <person name="Haas B."/>
            <person name="Abouelleil A."/>
            <person name="Alvarado L."/>
            <person name="Arachchi H.M."/>
            <person name="Berlin A.M."/>
            <person name="Chapman S.B."/>
            <person name="Goldberg J."/>
            <person name="Griggs A."/>
            <person name="Gujja S."/>
            <person name="Hansen M."/>
            <person name="Howarth C."/>
            <person name="Imamovic A."/>
            <person name="Larimer J."/>
            <person name="McCowan C."/>
            <person name="Montmayeur A."/>
            <person name="Murphy C."/>
            <person name="Neiman D."/>
            <person name="Pearson M."/>
            <person name="Priest M."/>
            <person name="Roberts A."/>
            <person name="Saif S."/>
            <person name="Shea T."/>
            <person name="Sisk P."/>
            <person name="Sykes S."/>
            <person name="Wortman J."/>
            <person name="Nusbaum C."/>
            <person name="Birren B."/>
        </authorList>
    </citation>
    <scope>NUCLEOTIDE SEQUENCE [LARGE SCALE GENOMIC DNA]</scope>
    <source>
        <strain evidence="3">race PST-78</strain>
    </source>
</reference>
<accession>A0A0L0V643</accession>
<name>A0A0L0V643_9BASI</name>
<comment type="caution">
    <text evidence="2">The sequence shown here is derived from an EMBL/GenBank/DDBJ whole genome shotgun (WGS) entry which is preliminary data.</text>
</comment>
<feature type="region of interest" description="Disordered" evidence="1">
    <location>
        <begin position="108"/>
        <end position="138"/>
    </location>
</feature>
<dbReference type="EMBL" id="AJIL01000110">
    <property type="protein sequence ID" value="KNE94747.1"/>
    <property type="molecule type" value="Genomic_DNA"/>
</dbReference>
<evidence type="ECO:0000313" key="3">
    <source>
        <dbReference type="Proteomes" id="UP000054564"/>
    </source>
</evidence>
<organism evidence="2 3">
    <name type="scientific">Puccinia striiformis f. sp. tritici PST-78</name>
    <dbReference type="NCBI Taxonomy" id="1165861"/>
    <lineage>
        <taxon>Eukaryota</taxon>
        <taxon>Fungi</taxon>
        <taxon>Dikarya</taxon>
        <taxon>Basidiomycota</taxon>
        <taxon>Pucciniomycotina</taxon>
        <taxon>Pucciniomycetes</taxon>
        <taxon>Pucciniales</taxon>
        <taxon>Pucciniaceae</taxon>
        <taxon>Puccinia</taxon>
    </lineage>
</organism>
<evidence type="ECO:0000313" key="2">
    <source>
        <dbReference type="EMBL" id="KNE94747.1"/>
    </source>
</evidence>
<keyword evidence="3" id="KW-1185">Reference proteome</keyword>
<dbReference type="AlphaFoldDB" id="A0A0L0V643"/>